<keyword evidence="3" id="KW-1185">Reference proteome</keyword>
<evidence type="ECO:0000313" key="2">
    <source>
        <dbReference type="EMBL" id="EJK71607.1"/>
    </source>
</evidence>
<gene>
    <name evidence="2" type="ORF">THAOC_06930</name>
</gene>
<feature type="compositionally biased region" description="Polar residues" evidence="1">
    <location>
        <begin position="170"/>
        <end position="180"/>
    </location>
</feature>
<name>K0TL76_THAOC</name>
<protein>
    <submittedName>
        <fullName evidence="2">Uncharacterized protein</fullName>
    </submittedName>
</protein>
<feature type="region of interest" description="Disordered" evidence="1">
    <location>
        <begin position="194"/>
        <end position="256"/>
    </location>
</feature>
<dbReference type="EMBL" id="AGNL01007007">
    <property type="protein sequence ID" value="EJK71607.1"/>
    <property type="molecule type" value="Genomic_DNA"/>
</dbReference>
<evidence type="ECO:0000313" key="3">
    <source>
        <dbReference type="Proteomes" id="UP000266841"/>
    </source>
</evidence>
<sequence>MTYRDSRTKPLNMRVGTEVHQLLYEKLCEVNPNTSHVPAHNIRFYDPYLADYEYHGFNDVGTHNIDVNSMPELMKVLDGYGLRSNDLLAGLGPVFDFGEDNSGGDDGVVEKELSPAMKTLDLRKRSTGYSPPGKMRRRDLAHEFTHPGGYSQVQSNRQDQRGAGGLAQSYPPQGMQSLYSSHPHRNQFHATTQPELYHYQVPEPEGPRYSGYERAPYGSNRGSSGPLQSAHHESSQYSHYNPCQYPQPNSSVDGNYTRQHLHSAYSSTDSHGSSHHASLSHQALDYTGKYGPADQIPRQPDSRTGPLDLDSTDGPSHGFRPTASTQVLKSNGPSPSSQAMDYTGKYGPADQTPRQPDSRSGPLDSASTAFNSTGKNQTQSKYGPADQTPRQPDSRSGPLDSASTGKNLPLSIEVLVTPHLTVFLKPSGNVSEYLQDSTPRESSWAVMC</sequence>
<organism evidence="2 3">
    <name type="scientific">Thalassiosira oceanica</name>
    <name type="common">Marine diatom</name>
    <dbReference type="NCBI Taxonomy" id="159749"/>
    <lineage>
        <taxon>Eukaryota</taxon>
        <taxon>Sar</taxon>
        <taxon>Stramenopiles</taxon>
        <taxon>Ochrophyta</taxon>
        <taxon>Bacillariophyta</taxon>
        <taxon>Coscinodiscophyceae</taxon>
        <taxon>Thalassiosirophycidae</taxon>
        <taxon>Thalassiosirales</taxon>
        <taxon>Thalassiosiraceae</taxon>
        <taxon>Thalassiosira</taxon>
    </lineage>
</organism>
<proteinExistence type="predicted"/>
<dbReference type="Proteomes" id="UP000266841">
    <property type="component" value="Unassembled WGS sequence"/>
</dbReference>
<comment type="caution">
    <text evidence="2">The sequence shown here is derived from an EMBL/GenBank/DDBJ whole genome shotgun (WGS) entry which is preliminary data.</text>
</comment>
<feature type="region of interest" description="Disordered" evidence="1">
    <location>
        <begin position="287"/>
        <end position="406"/>
    </location>
</feature>
<feature type="compositionally biased region" description="Polar residues" evidence="1">
    <location>
        <begin position="322"/>
        <end position="340"/>
    </location>
</feature>
<feature type="non-terminal residue" evidence="2">
    <location>
        <position position="448"/>
    </location>
</feature>
<reference evidence="2 3" key="1">
    <citation type="journal article" date="2012" name="Genome Biol.">
        <title>Genome and low-iron response of an oceanic diatom adapted to chronic iron limitation.</title>
        <authorList>
            <person name="Lommer M."/>
            <person name="Specht M."/>
            <person name="Roy A.S."/>
            <person name="Kraemer L."/>
            <person name="Andreson R."/>
            <person name="Gutowska M.A."/>
            <person name="Wolf J."/>
            <person name="Bergner S.V."/>
            <person name="Schilhabel M.B."/>
            <person name="Klostermeier U.C."/>
            <person name="Beiko R.G."/>
            <person name="Rosenstiel P."/>
            <person name="Hippler M."/>
            <person name="Laroche J."/>
        </authorList>
    </citation>
    <scope>NUCLEOTIDE SEQUENCE [LARGE SCALE GENOMIC DNA]</scope>
    <source>
        <strain evidence="2 3">CCMP1005</strain>
    </source>
</reference>
<feature type="region of interest" description="Disordered" evidence="1">
    <location>
        <begin position="145"/>
        <end position="181"/>
    </location>
</feature>
<feature type="compositionally biased region" description="Polar residues" evidence="1">
    <location>
        <begin position="365"/>
        <end position="381"/>
    </location>
</feature>
<dbReference type="AlphaFoldDB" id="K0TL76"/>
<evidence type="ECO:0000256" key="1">
    <source>
        <dbReference type="SAM" id="MobiDB-lite"/>
    </source>
</evidence>
<accession>K0TL76</accession>
<feature type="compositionally biased region" description="Polar residues" evidence="1">
    <location>
        <begin position="235"/>
        <end position="256"/>
    </location>
</feature>